<evidence type="ECO:0000259" key="1">
    <source>
        <dbReference type="Pfam" id="PF13480"/>
    </source>
</evidence>
<comment type="caution">
    <text evidence="2">The sequence shown here is derived from an EMBL/GenBank/DDBJ whole genome shotgun (WGS) entry which is preliminary data.</text>
</comment>
<proteinExistence type="predicted"/>
<dbReference type="InterPro" id="IPR038740">
    <property type="entry name" value="BioF2-like_GNAT_dom"/>
</dbReference>
<evidence type="ECO:0000313" key="3">
    <source>
        <dbReference type="Proteomes" id="UP000322976"/>
    </source>
</evidence>
<name>A0A5D8QCE3_9THEO</name>
<dbReference type="EMBL" id="VTPS01000013">
    <property type="protein sequence ID" value="TZE81466.1"/>
    <property type="molecule type" value="Genomic_DNA"/>
</dbReference>
<dbReference type="Gene3D" id="3.40.630.30">
    <property type="match status" value="1"/>
</dbReference>
<dbReference type="InterPro" id="IPR016181">
    <property type="entry name" value="Acyl_CoA_acyltransferase"/>
</dbReference>
<keyword evidence="2" id="KW-0808">Transferase</keyword>
<dbReference type="Proteomes" id="UP000322976">
    <property type="component" value="Unassembled WGS sequence"/>
</dbReference>
<evidence type="ECO:0000313" key="2">
    <source>
        <dbReference type="EMBL" id="TZE81466.1"/>
    </source>
</evidence>
<accession>A0A5D8QCE3</accession>
<protein>
    <submittedName>
        <fullName evidence="2">GNAT family N-acetyltransferase</fullName>
    </submittedName>
</protein>
<feature type="domain" description="BioF2-like acetyltransferase" evidence="1">
    <location>
        <begin position="145"/>
        <end position="291"/>
    </location>
</feature>
<dbReference type="AlphaFoldDB" id="A0A5D8QCE3"/>
<keyword evidence="3" id="KW-1185">Reference proteome</keyword>
<gene>
    <name evidence="2" type="ORF">FWJ32_08970</name>
</gene>
<dbReference type="RefSeq" id="WP_149545620.1">
    <property type="nucleotide sequence ID" value="NZ_VTPS01000013.1"/>
</dbReference>
<dbReference type="Pfam" id="PF13480">
    <property type="entry name" value="Acetyltransf_6"/>
    <property type="match status" value="1"/>
</dbReference>
<sequence length="335" mass="39663">MLVTDILEIKDIWEEIESQDAITPFSTWSWGYNWLRYWNKAPHVYINEFGIAPFILYRGKLRFIGFNNSDYQGFLIVKGKEREFYAALSEELLKEGVHMVDLENVPEYLSEFQINGFEKKILDQDICPYINLPEDIDHYMAVINKRFRKNIEYYWRRLNRDHNVTYDVVNSEEDIEPAMLRMIEFHQKRWNKKLLPGAFYSQRIIQFHLHVAKDFFKKGYLDLHRLMIDGDVAAVLYCFHKGRSTYYYIGGFNEAYRNMSVGNLLIWLAIGTSIERGDVVFDFLRGGELYKGNFCNMEKMNKRVILYRGGIGRIQAGIIEKENSLVMAIKDRIEA</sequence>
<dbReference type="GO" id="GO:0016740">
    <property type="term" value="F:transferase activity"/>
    <property type="evidence" value="ECO:0007669"/>
    <property type="project" value="UniProtKB-KW"/>
</dbReference>
<organism evidence="2 3">
    <name type="scientific">Calorimonas adulescens</name>
    <dbReference type="NCBI Taxonomy" id="2606906"/>
    <lineage>
        <taxon>Bacteria</taxon>
        <taxon>Bacillati</taxon>
        <taxon>Bacillota</taxon>
        <taxon>Clostridia</taxon>
        <taxon>Thermoanaerobacterales</taxon>
        <taxon>Thermoanaerobacteraceae</taxon>
        <taxon>Calorimonas</taxon>
    </lineage>
</organism>
<dbReference type="SUPFAM" id="SSF55729">
    <property type="entry name" value="Acyl-CoA N-acyltransferases (Nat)"/>
    <property type="match status" value="1"/>
</dbReference>
<reference evidence="2 3" key="1">
    <citation type="submission" date="2019-08" db="EMBL/GenBank/DDBJ databases">
        <title>Calorimonas adulescens gen. nov., sp. nov., an anaerobic thermophilic bacterium from Sakhalin hot spring.</title>
        <authorList>
            <person name="Khomyakova M.A."/>
            <person name="Merkel A.Y."/>
            <person name="Novikov A."/>
            <person name="Bonch-Osmolovskaya E.A."/>
            <person name="Slobodkin A.I."/>
        </authorList>
    </citation>
    <scope>NUCLEOTIDE SEQUENCE [LARGE SCALE GENOMIC DNA]</scope>
    <source>
        <strain evidence="2 3">A05MB</strain>
    </source>
</reference>